<proteinExistence type="predicted"/>
<dbReference type="AlphaFoldDB" id="A0A328CBA4"/>
<feature type="region of interest" description="Disordered" evidence="1">
    <location>
        <begin position="1"/>
        <end position="31"/>
    </location>
</feature>
<dbReference type="Pfam" id="PF12277">
    <property type="entry name" value="DUF3618"/>
    <property type="match status" value="1"/>
</dbReference>
<dbReference type="EMBL" id="QHKO01000001">
    <property type="protein sequence ID" value="RAL24986.1"/>
    <property type="molecule type" value="Genomic_DNA"/>
</dbReference>
<evidence type="ECO:0000313" key="3">
    <source>
        <dbReference type="Proteomes" id="UP000249169"/>
    </source>
</evidence>
<evidence type="ECO:0000256" key="1">
    <source>
        <dbReference type="SAM" id="MobiDB-lite"/>
    </source>
</evidence>
<keyword evidence="3" id="KW-1185">Reference proteome</keyword>
<protein>
    <recommendedName>
        <fullName evidence="4">DUF3618 domain-containing protein</fullName>
    </recommendedName>
</protein>
<organism evidence="2 3">
    <name type="scientific">Lujinxingia litoralis</name>
    <dbReference type="NCBI Taxonomy" id="2211119"/>
    <lineage>
        <taxon>Bacteria</taxon>
        <taxon>Deltaproteobacteria</taxon>
        <taxon>Bradymonadales</taxon>
        <taxon>Lujinxingiaceae</taxon>
        <taxon>Lujinxingia</taxon>
    </lineage>
</organism>
<sequence length="90" mass="10161">MDKTTSQELVPTAPGGALVNIDSRPTPNSPDEIRREIEASRRQIATSLDMLQTEVRSTMERALDWRQWVHDHPKQTVGIAFGVGLYFALR</sequence>
<reference evidence="2 3" key="1">
    <citation type="submission" date="2018-05" db="EMBL/GenBank/DDBJ databases">
        <title>Lujinxingia marina gen. nov. sp. nov., a new facultative anaerobic member of the class Deltaproteobacteria, and proposal of Lujinxingaceae fam. nov.</title>
        <authorList>
            <person name="Li C.-M."/>
        </authorList>
    </citation>
    <scope>NUCLEOTIDE SEQUENCE [LARGE SCALE GENOMIC DNA]</scope>
    <source>
        <strain evidence="2 3">B210</strain>
    </source>
</reference>
<accession>A0A328CBA4</accession>
<dbReference type="RefSeq" id="WP_111728158.1">
    <property type="nucleotide sequence ID" value="NZ_QHKO01000001.1"/>
</dbReference>
<dbReference type="Proteomes" id="UP000249169">
    <property type="component" value="Unassembled WGS sequence"/>
</dbReference>
<comment type="caution">
    <text evidence="2">The sequence shown here is derived from an EMBL/GenBank/DDBJ whole genome shotgun (WGS) entry which is preliminary data.</text>
</comment>
<gene>
    <name evidence="2" type="ORF">DL240_01890</name>
</gene>
<dbReference type="OrthoDB" id="5520974at2"/>
<evidence type="ECO:0000313" key="2">
    <source>
        <dbReference type="EMBL" id="RAL24986.1"/>
    </source>
</evidence>
<dbReference type="InterPro" id="IPR022062">
    <property type="entry name" value="DUF3618"/>
</dbReference>
<name>A0A328CBA4_9DELT</name>
<evidence type="ECO:0008006" key="4">
    <source>
        <dbReference type="Google" id="ProtNLM"/>
    </source>
</evidence>